<dbReference type="SUPFAM" id="SSF53474">
    <property type="entry name" value="alpha/beta-Hydrolases"/>
    <property type="match status" value="1"/>
</dbReference>
<reference evidence="3 4" key="1">
    <citation type="submission" date="2019-01" db="EMBL/GenBank/DDBJ databases">
        <title>Draft genome sequence of Dictyobacter sp. Uno17.</title>
        <authorList>
            <person name="Wang C.M."/>
            <person name="Zheng Y."/>
            <person name="Sakai Y."/>
            <person name="Abe K."/>
            <person name="Yokota A."/>
            <person name="Yabe S."/>
        </authorList>
    </citation>
    <scope>NUCLEOTIDE SEQUENCE [LARGE SCALE GENOMIC DNA]</scope>
    <source>
        <strain evidence="3 4">Uno17</strain>
    </source>
</reference>
<protein>
    <submittedName>
        <fullName evidence="3">Esterase</fullName>
    </submittedName>
</protein>
<dbReference type="Pfam" id="PF12146">
    <property type="entry name" value="Hydrolase_4"/>
    <property type="match status" value="1"/>
</dbReference>
<dbReference type="RefSeq" id="WP_149403988.1">
    <property type="nucleotide sequence ID" value="NZ_BIXY01000096.1"/>
</dbReference>
<dbReference type="AlphaFoldDB" id="A0A5A5TIJ2"/>
<name>A0A5A5TIJ2_9CHLR</name>
<organism evidence="3 4">
    <name type="scientific">Dictyobacter arantiisoli</name>
    <dbReference type="NCBI Taxonomy" id="2014874"/>
    <lineage>
        <taxon>Bacteria</taxon>
        <taxon>Bacillati</taxon>
        <taxon>Chloroflexota</taxon>
        <taxon>Ktedonobacteria</taxon>
        <taxon>Ktedonobacterales</taxon>
        <taxon>Dictyobacteraceae</taxon>
        <taxon>Dictyobacter</taxon>
    </lineage>
</organism>
<accession>A0A5A5TIJ2</accession>
<dbReference type="InterPro" id="IPR029058">
    <property type="entry name" value="AB_hydrolase_fold"/>
</dbReference>
<dbReference type="InterPro" id="IPR012354">
    <property type="entry name" value="Esterase_lipase"/>
</dbReference>
<evidence type="ECO:0000313" key="3">
    <source>
        <dbReference type="EMBL" id="GCF11142.1"/>
    </source>
</evidence>
<evidence type="ECO:0000256" key="1">
    <source>
        <dbReference type="PIRSR" id="PIRSR017388-1"/>
    </source>
</evidence>
<keyword evidence="4" id="KW-1185">Reference proteome</keyword>
<evidence type="ECO:0000259" key="2">
    <source>
        <dbReference type="Pfam" id="PF12146"/>
    </source>
</evidence>
<dbReference type="OrthoDB" id="9786110at2"/>
<feature type="active site" description="Charge relay system" evidence="1">
    <location>
        <position position="193"/>
    </location>
</feature>
<dbReference type="PIRSF" id="PIRSF017388">
    <property type="entry name" value="Esterase_lipase"/>
    <property type="match status" value="1"/>
</dbReference>
<dbReference type="GO" id="GO:0052689">
    <property type="term" value="F:carboxylic ester hydrolase activity"/>
    <property type="evidence" value="ECO:0007669"/>
    <property type="project" value="InterPro"/>
</dbReference>
<feature type="domain" description="Serine aminopeptidase S33" evidence="2">
    <location>
        <begin position="14"/>
        <end position="229"/>
    </location>
</feature>
<dbReference type="InterPro" id="IPR051044">
    <property type="entry name" value="MAG_DAG_Lipase"/>
</dbReference>
<sequence length="258" mass="29056">MPEQIAADQGSVGVLLVHGLNGGRDDMLELSEHLAQQGLITENILLPGHGTHVWDMLPIGWAEWAAAVRAELQALKARCTRVFLVGHSLGGALCLHVAASEPVTGIVTMCAPIEMFPGMLNAVRLVRHFTPWLPTLREDIHDPVARRLRQRTREVYRRTPMAPVESMLQYLPLLRAELPQVTAPILIMVARQDHVVPARDGRTIYRLVGSQEKYLVTFHRSYHVIMKDHERDEVFARTLIFIQKHLPATGHPLPYHTI</sequence>
<dbReference type="Gene3D" id="3.40.50.1820">
    <property type="entry name" value="alpha/beta hydrolase"/>
    <property type="match status" value="1"/>
</dbReference>
<dbReference type="InterPro" id="IPR022742">
    <property type="entry name" value="Hydrolase_4"/>
</dbReference>
<evidence type="ECO:0000313" key="4">
    <source>
        <dbReference type="Proteomes" id="UP000322530"/>
    </source>
</evidence>
<comment type="caution">
    <text evidence="3">The sequence shown here is derived from an EMBL/GenBank/DDBJ whole genome shotgun (WGS) entry which is preliminary data.</text>
</comment>
<proteinExistence type="predicted"/>
<dbReference type="EMBL" id="BIXY01000096">
    <property type="protein sequence ID" value="GCF11142.1"/>
    <property type="molecule type" value="Genomic_DNA"/>
</dbReference>
<gene>
    <name evidence="3" type="ORF">KDI_47060</name>
</gene>
<feature type="active site" description="Nucleophile" evidence="1">
    <location>
        <position position="88"/>
    </location>
</feature>
<dbReference type="Proteomes" id="UP000322530">
    <property type="component" value="Unassembled WGS sequence"/>
</dbReference>
<feature type="active site" description="Charge relay system" evidence="1">
    <location>
        <position position="223"/>
    </location>
</feature>
<dbReference type="PANTHER" id="PTHR11614">
    <property type="entry name" value="PHOSPHOLIPASE-RELATED"/>
    <property type="match status" value="1"/>
</dbReference>